<name>A0A9Q1GB91_SYNKA</name>
<dbReference type="Proteomes" id="UP001152622">
    <property type="component" value="Chromosome 1"/>
</dbReference>
<keyword evidence="2" id="KW-1185">Reference proteome</keyword>
<organism evidence="1 2">
    <name type="scientific">Synaphobranchus kaupii</name>
    <name type="common">Kaup's arrowtooth eel</name>
    <dbReference type="NCBI Taxonomy" id="118154"/>
    <lineage>
        <taxon>Eukaryota</taxon>
        <taxon>Metazoa</taxon>
        <taxon>Chordata</taxon>
        <taxon>Craniata</taxon>
        <taxon>Vertebrata</taxon>
        <taxon>Euteleostomi</taxon>
        <taxon>Actinopterygii</taxon>
        <taxon>Neopterygii</taxon>
        <taxon>Teleostei</taxon>
        <taxon>Anguilliformes</taxon>
        <taxon>Synaphobranchidae</taxon>
        <taxon>Synaphobranchus</taxon>
    </lineage>
</organism>
<sequence length="84" mass="9330">MEDRLLLVSLVSLPHRTKATPPFDRATEVELFNRYDTSAGAVQRGEEPKLEAHILEEKLLSACAYVPSEHIGSDPQCSPRARPS</sequence>
<reference evidence="1" key="1">
    <citation type="journal article" date="2023" name="Science">
        <title>Genome structures resolve the early diversification of teleost fishes.</title>
        <authorList>
            <person name="Parey E."/>
            <person name="Louis A."/>
            <person name="Montfort J."/>
            <person name="Bouchez O."/>
            <person name="Roques C."/>
            <person name="Iampietro C."/>
            <person name="Lluch J."/>
            <person name="Castinel A."/>
            <person name="Donnadieu C."/>
            <person name="Desvignes T."/>
            <person name="Floi Bucao C."/>
            <person name="Jouanno E."/>
            <person name="Wen M."/>
            <person name="Mejri S."/>
            <person name="Dirks R."/>
            <person name="Jansen H."/>
            <person name="Henkel C."/>
            <person name="Chen W.J."/>
            <person name="Zahm M."/>
            <person name="Cabau C."/>
            <person name="Klopp C."/>
            <person name="Thompson A.W."/>
            <person name="Robinson-Rechavi M."/>
            <person name="Braasch I."/>
            <person name="Lecointre G."/>
            <person name="Bobe J."/>
            <person name="Postlethwait J.H."/>
            <person name="Berthelot C."/>
            <person name="Roest Crollius H."/>
            <person name="Guiguen Y."/>
        </authorList>
    </citation>
    <scope>NUCLEOTIDE SEQUENCE</scope>
    <source>
        <strain evidence="1">WJC10195</strain>
    </source>
</reference>
<comment type="caution">
    <text evidence="1">The sequence shown here is derived from an EMBL/GenBank/DDBJ whole genome shotgun (WGS) entry which is preliminary data.</text>
</comment>
<dbReference type="AlphaFoldDB" id="A0A9Q1GB91"/>
<dbReference type="EMBL" id="JAINUF010000001">
    <property type="protein sequence ID" value="KAJ8379997.1"/>
    <property type="molecule type" value="Genomic_DNA"/>
</dbReference>
<evidence type="ECO:0000313" key="2">
    <source>
        <dbReference type="Proteomes" id="UP001152622"/>
    </source>
</evidence>
<accession>A0A9Q1GB91</accession>
<protein>
    <submittedName>
        <fullName evidence="1">Uncharacterized protein</fullName>
    </submittedName>
</protein>
<gene>
    <name evidence="1" type="ORF">SKAU_G00007750</name>
</gene>
<evidence type="ECO:0000313" key="1">
    <source>
        <dbReference type="EMBL" id="KAJ8379997.1"/>
    </source>
</evidence>
<proteinExistence type="predicted"/>